<sequence>MPEVDLSLDVHHTSLSVANLDTQRDWYQRALGLHEVIEEFQLDEPPVRTVVLKSSSGVRLELIERAGASRSRDYSDPLDAANTLGFGHWAVSVRDVRTAYTTIVAAGGTGVWPPADAVEPGARFAYIKDPEGNLIELIQPPVRRSGAVVHTPRT</sequence>
<dbReference type="PANTHER" id="PTHR43048">
    <property type="entry name" value="METHYLMALONYL-COA EPIMERASE"/>
    <property type="match status" value="1"/>
</dbReference>
<dbReference type="PROSITE" id="PS51819">
    <property type="entry name" value="VOC"/>
    <property type="match status" value="1"/>
</dbReference>
<dbReference type="PANTHER" id="PTHR43048:SF5">
    <property type="entry name" value="BLR5325 PROTEIN"/>
    <property type="match status" value="1"/>
</dbReference>
<reference evidence="3 4" key="1">
    <citation type="submission" date="2019-02" db="EMBL/GenBank/DDBJ databases">
        <title>Draft genome sequences of novel Actinobacteria.</title>
        <authorList>
            <person name="Sahin N."/>
            <person name="Ay H."/>
            <person name="Saygin H."/>
        </authorList>
    </citation>
    <scope>NUCLEOTIDE SEQUENCE [LARGE SCALE GENOMIC DNA]</scope>
    <source>
        <strain evidence="3 4">16K104</strain>
    </source>
</reference>
<dbReference type="InterPro" id="IPR037523">
    <property type="entry name" value="VOC_core"/>
</dbReference>
<dbReference type="InterPro" id="IPR004360">
    <property type="entry name" value="Glyas_Fos-R_dOase_dom"/>
</dbReference>
<dbReference type="GO" id="GO:0046872">
    <property type="term" value="F:metal ion binding"/>
    <property type="evidence" value="ECO:0007669"/>
    <property type="project" value="UniProtKB-KW"/>
</dbReference>
<evidence type="ECO:0000313" key="4">
    <source>
        <dbReference type="Proteomes" id="UP000295172"/>
    </source>
</evidence>
<dbReference type="Proteomes" id="UP000295172">
    <property type="component" value="Unassembled WGS sequence"/>
</dbReference>
<protein>
    <submittedName>
        <fullName evidence="3">VOC family protein</fullName>
    </submittedName>
</protein>
<dbReference type="Gene3D" id="3.10.180.10">
    <property type="entry name" value="2,3-Dihydroxybiphenyl 1,2-Dioxygenase, domain 1"/>
    <property type="match status" value="1"/>
</dbReference>
<dbReference type="InterPro" id="IPR051785">
    <property type="entry name" value="MMCE/EMCE_epimerase"/>
</dbReference>
<organism evidence="3 4">
    <name type="scientific">Kribbella turkmenica</name>
    <dbReference type="NCBI Taxonomy" id="2530375"/>
    <lineage>
        <taxon>Bacteria</taxon>
        <taxon>Bacillati</taxon>
        <taxon>Actinomycetota</taxon>
        <taxon>Actinomycetes</taxon>
        <taxon>Propionibacteriales</taxon>
        <taxon>Kribbellaceae</taxon>
        <taxon>Kribbella</taxon>
    </lineage>
</organism>
<dbReference type="RefSeq" id="WP_132318139.1">
    <property type="nucleotide sequence ID" value="NZ_SMKR01000028.1"/>
</dbReference>
<dbReference type="GO" id="GO:0046491">
    <property type="term" value="P:L-methylmalonyl-CoA metabolic process"/>
    <property type="evidence" value="ECO:0007669"/>
    <property type="project" value="TreeGrafter"/>
</dbReference>
<dbReference type="GO" id="GO:0004493">
    <property type="term" value="F:methylmalonyl-CoA epimerase activity"/>
    <property type="evidence" value="ECO:0007669"/>
    <property type="project" value="TreeGrafter"/>
</dbReference>
<proteinExistence type="predicted"/>
<dbReference type="OrthoDB" id="2613830at2"/>
<accession>A0A4R4XBX2</accession>
<name>A0A4R4XBX2_9ACTN</name>
<dbReference type="SUPFAM" id="SSF54593">
    <property type="entry name" value="Glyoxalase/Bleomycin resistance protein/Dihydroxybiphenyl dioxygenase"/>
    <property type="match status" value="1"/>
</dbReference>
<evidence type="ECO:0000256" key="1">
    <source>
        <dbReference type="ARBA" id="ARBA00022723"/>
    </source>
</evidence>
<evidence type="ECO:0000259" key="2">
    <source>
        <dbReference type="PROSITE" id="PS51819"/>
    </source>
</evidence>
<evidence type="ECO:0000313" key="3">
    <source>
        <dbReference type="EMBL" id="TDD27889.1"/>
    </source>
</evidence>
<gene>
    <name evidence="3" type="ORF">E1218_08830</name>
</gene>
<dbReference type="InterPro" id="IPR029068">
    <property type="entry name" value="Glyas_Bleomycin-R_OHBP_Dase"/>
</dbReference>
<dbReference type="EMBL" id="SMKR01000028">
    <property type="protein sequence ID" value="TDD27889.1"/>
    <property type="molecule type" value="Genomic_DNA"/>
</dbReference>
<keyword evidence="1" id="KW-0479">Metal-binding</keyword>
<comment type="caution">
    <text evidence="3">The sequence shown here is derived from an EMBL/GenBank/DDBJ whole genome shotgun (WGS) entry which is preliminary data.</text>
</comment>
<feature type="domain" description="VOC" evidence="2">
    <location>
        <begin position="9"/>
        <end position="140"/>
    </location>
</feature>
<dbReference type="AlphaFoldDB" id="A0A4R4XBX2"/>
<keyword evidence="4" id="KW-1185">Reference proteome</keyword>
<dbReference type="Pfam" id="PF00903">
    <property type="entry name" value="Glyoxalase"/>
    <property type="match status" value="1"/>
</dbReference>